<evidence type="ECO:0000256" key="1">
    <source>
        <dbReference type="SAM" id="MobiDB-lite"/>
    </source>
</evidence>
<feature type="region of interest" description="Disordered" evidence="1">
    <location>
        <begin position="77"/>
        <end position="154"/>
    </location>
</feature>
<protein>
    <submittedName>
        <fullName evidence="2">Uncharacterized protein</fullName>
    </submittedName>
</protein>
<feature type="region of interest" description="Disordered" evidence="1">
    <location>
        <begin position="14"/>
        <end position="57"/>
    </location>
</feature>
<gene>
    <name evidence="2" type="ORF">PLEPLA_LOCUS31269</name>
</gene>
<organism evidence="2 3">
    <name type="scientific">Pleuronectes platessa</name>
    <name type="common">European plaice</name>
    <dbReference type="NCBI Taxonomy" id="8262"/>
    <lineage>
        <taxon>Eukaryota</taxon>
        <taxon>Metazoa</taxon>
        <taxon>Chordata</taxon>
        <taxon>Craniata</taxon>
        <taxon>Vertebrata</taxon>
        <taxon>Euteleostomi</taxon>
        <taxon>Actinopterygii</taxon>
        <taxon>Neopterygii</taxon>
        <taxon>Teleostei</taxon>
        <taxon>Neoteleostei</taxon>
        <taxon>Acanthomorphata</taxon>
        <taxon>Carangaria</taxon>
        <taxon>Pleuronectiformes</taxon>
        <taxon>Pleuronectoidei</taxon>
        <taxon>Pleuronectidae</taxon>
        <taxon>Pleuronectes</taxon>
    </lineage>
</organism>
<sequence>MEKCGNFLSVVETERRSAGAHPSRQWASEGSHHGHIASVSQDENIQRQNNHSRLQRRAGASGRLYAWLLQPLTSGCTGLRRPGGWLTGLKERKREIEEEEERGEEERKRRQMRKKGRGERKIETEEEEEKEEAERRGGEERKREEEAERGGGRR</sequence>
<name>A0A9N7V620_PLEPL</name>
<feature type="compositionally biased region" description="Basic residues" evidence="1">
    <location>
        <begin position="109"/>
        <end position="118"/>
    </location>
</feature>
<dbReference type="Proteomes" id="UP001153269">
    <property type="component" value="Unassembled WGS sequence"/>
</dbReference>
<reference evidence="2" key="1">
    <citation type="submission" date="2020-03" db="EMBL/GenBank/DDBJ databases">
        <authorList>
            <person name="Weist P."/>
        </authorList>
    </citation>
    <scope>NUCLEOTIDE SEQUENCE</scope>
</reference>
<comment type="caution">
    <text evidence="2">The sequence shown here is derived from an EMBL/GenBank/DDBJ whole genome shotgun (WGS) entry which is preliminary data.</text>
</comment>
<feature type="compositionally biased region" description="Basic and acidic residues" evidence="1">
    <location>
        <begin position="132"/>
        <end position="154"/>
    </location>
</feature>
<keyword evidence="3" id="KW-1185">Reference proteome</keyword>
<accession>A0A9N7V620</accession>
<feature type="compositionally biased region" description="Polar residues" evidence="1">
    <location>
        <begin position="38"/>
        <end position="52"/>
    </location>
</feature>
<evidence type="ECO:0000313" key="3">
    <source>
        <dbReference type="Proteomes" id="UP001153269"/>
    </source>
</evidence>
<evidence type="ECO:0000313" key="2">
    <source>
        <dbReference type="EMBL" id="CAB1443553.1"/>
    </source>
</evidence>
<dbReference type="AlphaFoldDB" id="A0A9N7V620"/>
<dbReference type="EMBL" id="CADEAL010003124">
    <property type="protein sequence ID" value="CAB1443553.1"/>
    <property type="molecule type" value="Genomic_DNA"/>
</dbReference>
<proteinExistence type="predicted"/>